<sequence>MLFGVDVSNHQRHFDFHRARAEGYDFAILKCSEGSTFRDGMFHTHLRNARAAGIMVAAYHYQRSAPASAQADLIVSMVPREVSVAVDVEEGSGGVNITRALITELQHRGYRVPLLYLPRWYWDRLGRPSLAGLPPLWASWYPDNTVRHGETGLALIPEHVWNGYGGLDVVLLQFTSSGAVADHPQGRIDLNAYRGSHEQCAVLLGGTDDMFTDDDRRRLVELYEWWQHGIEGIRHAGDHYLHLVRTSERAAALQAAVAGLTPTDPAAVAQALRPELSEVIREVLGEDNTATADRIVDKLAERLGRVPQ</sequence>
<dbReference type="InterPro" id="IPR018077">
    <property type="entry name" value="Glyco_hydro_fam25_subgr"/>
</dbReference>
<dbReference type="Proteomes" id="UP000637578">
    <property type="component" value="Unassembled WGS sequence"/>
</dbReference>
<dbReference type="GO" id="GO:0016998">
    <property type="term" value="P:cell wall macromolecule catabolic process"/>
    <property type="evidence" value="ECO:0007669"/>
    <property type="project" value="InterPro"/>
</dbReference>
<accession>A0A8J3FWA4</accession>
<dbReference type="PANTHER" id="PTHR34135:SF2">
    <property type="entry name" value="LYSOZYME"/>
    <property type="match status" value="1"/>
</dbReference>
<dbReference type="Pfam" id="PF01183">
    <property type="entry name" value="Glyco_hydro_25"/>
    <property type="match status" value="1"/>
</dbReference>
<evidence type="ECO:0008006" key="6">
    <source>
        <dbReference type="Google" id="ProtNLM"/>
    </source>
</evidence>
<dbReference type="InterPro" id="IPR002053">
    <property type="entry name" value="Glyco_hydro_25"/>
</dbReference>
<reference evidence="4" key="1">
    <citation type="journal article" date="2014" name="Int. J. Syst. Evol. Microbiol.">
        <title>Complete genome sequence of Corynebacterium casei LMG S-19264T (=DSM 44701T), isolated from a smear-ripened cheese.</title>
        <authorList>
            <consortium name="US DOE Joint Genome Institute (JGI-PGF)"/>
            <person name="Walter F."/>
            <person name="Albersmeier A."/>
            <person name="Kalinowski J."/>
            <person name="Ruckert C."/>
        </authorList>
    </citation>
    <scope>NUCLEOTIDE SEQUENCE</scope>
    <source>
        <strain evidence="4">CGMCC 4.5737</strain>
    </source>
</reference>
<dbReference type="InterPro" id="IPR017853">
    <property type="entry name" value="GH"/>
</dbReference>
<keyword evidence="3" id="KW-0326">Glycosidase</keyword>
<name>A0A8J3FWA4_9PSEU</name>
<evidence type="ECO:0000256" key="1">
    <source>
        <dbReference type="ARBA" id="ARBA00010646"/>
    </source>
</evidence>
<protein>
    <recommendedName>
        <fullName evidence="6">Lysozyme</fullName>
    </recommendedName>
</protein>
<reference evidence="4" key="2">
    <citation type="submission" date="2020-09" db="EMBL/GenBank/DDBJ databases">
        <authorList>
            <person name="Sun Q."/>
            <person name="Zhou Y."/>
        </authorList>
    </citation>
    <scope>NUCLEOTIDE SEQUENCE</scope>
    <source>
        <strain evidence="4">CGMCC 4.5737</strain>
    </source>
</reference>
<keyword evidence="2" id="KW-0378">Hydrolase</keyword>
<dbReference type="PROSITE" id="PS51904">
    <property type="entry name" value="GLYCOSYL_HYDROL_F25_2"/>
    <property type="match status" value="1"/>
</dbReference>
<dbReference type="CDD" id="cd00599">
    <property type="entry name" value="GH25_muramidase"/>
    <property type="match status" value="1"/>
</dbReference>
<organism evidence="4 5">
    <name type="scientific">Longimycelium tulufanense</name>
    <dbReference type="NCBI Taxonomy" id="907463"/>
    <lineage>
        <taxon>Bacteria</taxon>
        <taxon>Bacillati</taxon>
        <taxon>Actinomycetota</taxon>
        <taxon>Actinomycetes</taxon>
        <taxon>Pseudonocardiales</taxon>
        <taxon>Pseudonocardiaceae</taxon>
        <taxon>Longimycelium</taxon>
    </lineage>
</organism>
<gene>
    <name evidence="4" type="ORF">GCM10012275_52640</name>
</gene>
<dbReference type="AlphaFoldDB" id="A0A8J3FWA4"/>
<evidence type="ECO:0000256" key="3">
    <source>
        <dbReference type="ARBA" id="ARBA00023295"/>
    </source>
</evidence>
<dbReference type="GO" id="GO:0016052">
    <property type="term" value="P:carbohydrate catabolic process"/>
    <property type="evidence" value="ECO:0007669"/>
    <property type="project" value="TreeGrafter"/>
</dbReference>
<comment type="similarity">
    <text evidence="1">Belongs to the glycosyl hydrolase 25 family.</text>
</comment>
<dbReference type="RefSeq" id="WP_189061111.1">
    <property type="nucleotide sequence ID" value="NZ_BMMK01000035.1"/>
</dbReference>
<keyword evidence="5" id="KW-1185">Reference proteome</keyword>
<comment type="caution">
    <text evidence="4">The sequence shown here is derived from an EMBL/GenBank/DDBJ whole genome shotgun (WGS) entry which is preliminary data.</text>
</comment>
<evidence type="ECO:0000256" key="2">
    <source>
        <dbReference type="ARBA" id="ARBA00022801"/>
    </source>
</evidence>
<dbReference type="SMART" id="SM00641">
    <property type="entry name" value="Glyco_25"/>
    <property type="match status" value="1"/>
</dbReference>
<evidence type="ECO:0000313" key="4">
    <source>
        <dbReference type="EMBL" id="GGM75447.1"/>
    </source>
</evidence>
<dbReference type="Gene3D" id="3.20.20.80">
    <property type="entry name" value="Glycosidases"/>
    <property type="match status" value="1"/>
</dbReference>
<proteinExistence type="inferred from homology"/>
<dbReference type="GO" id="GO:0009253">
    <property type="term" value="P:peptidoglycan catabolic process"/>
    <property type="evidence" value="ECO:0007669"/>
    <property type="project" value="InterPro"/>
</dbReference>
<dbReference type="GO" id="GO:0003796">
    <property type="term" value="F:lysozyme activity"/>
    <property type="evidence" value="ECO:0007669"/>
    <property type="project" value="InterPro"/>
</dbReference>
<dbReference type="PANTHER" id="PTHR34135">
    <property type="entry name" value="LYSOZYME"/>
    <property type="match status" value="1"/>
</dbReference>
<evidence type="ECO:0000313" key="5">
    <source>
        <dbReference type="Proteomes" id="UP000637578"/>
    </source>
</evidence>
<dbReference type="EMBL" id="BMMK01000035">
    <property type="protein sequence ID" value="GGM75447.1"/>
    <property type="molecule type" value="Genomic_DNA"/>
</dbReference>
<dbReference type="SUPFAM" id="SSF51445">
    <property type="entry name" value="(Trans)glycosidases"/>
    <property type="match status" value="1"/>
</dbReference>